<keyword evidence="11 17" id="KW-0100">Branched-chain amino acid biosynthesis</keyword>
<dbReference type="STRING" id="362257.SVTN_15840"/>
<accession>A0A0B5HZ49</accession>
<dbReference type="PANTHER" id="PTHR42743:SF11">
    <property type="entry name" value="AMINODEOXYCHORISMATE LYASE"/>
    <property type="match status" value="1"/>
</dbReference>
<keyword evidence="19" id="KW-1185">Reference proteome</keyword>
<evidence type="ECO:0000256" key="8">
    <source>
        <dbReference type="ARBA" id="ARBA00022605"/>
    </source>
</evidence>
<dbReference type="GO" id="GO:0052655">
    <property type="term" value="F:L-valine-2-oxoglutarate transaminase activity"/>
    <property type="evidence" value="ECO:0007669"/>
    <property type="project" value="RHEA"/>
</dbReference>
<evidence type="ECO:0000256" key="11">
    <source>
        <dbReference type="ARBA" id="ARBA00023304"/>
    </source>
</evidence>
<evidence type="ECO:0000256" key="5">
    <source>
        <dbReference type="ARBA" id="ARBA00005072"/>
    </source>
</evidence>
<dbReference type="EC" id="2.6.1.42" evidence="17"/>
<comment type="function">
    <text evidence="2 17">Acts on leucine, isoleucine and valine.</text>
</comment>
<dbReference type="RefSeq" id="WP_041129683.1">
    <property type="nucleotide sequence ID" value="NZ_CP010407.1"/>
</dbReference>
<keyword evidence="10 16" id="KW-0663">Pyridoxal phosphate</keyword>
<keyword evidence="8 17" id="KW-0028">Amino-acid biosynthesis</keyword>
<dbReference type="InterPro" id="IPR043132">
    <property type="entry name" value="BCAT-like_C"/>
</dbReference>
<dbReference type="PANTHER" id="PTHR42743">
    <property type="entry name" value="AMINO-ACID AMINOTRANSFERASE"/>
    <property type="match status" value="1"/>
</dbReference>
<keyword evidence="9 17" id="KW-0808">Transferase</keyword>
<dbReference type="InterPro" id="IPR050571">
    <property type="entry name" value="Class-IV_PLP-Dep_Aminotrnsfr"/>
</dbReference>
<evidence type="ECO:0000256" key="13">
    <source>
        <dbReference type="ARBA" id="ARBA00048798"/>
    </source>
</evidence>
<evidence type="ECO:0000256" key="1">
    <source>
        <dbReference type="ARBA" id="ARBA00001933"/>
    </source>
</evidence>
<dbReference type="EMBL" id="CP010407">
    <property type="protein sequence ID" value="AJF65656.1"/>
    <property type="molecule type" value="Genomic_DNA"/>
</dbReference>
<evidence type="ECO:0000256" key="14">
    <source>
        <dbReference type="ARBA" id="ARBA00049229"/>
    </source>
</evidence>
<dbReference type="UniPathway" id="UPA00048">
    <property type="reaction ID" value="UER00073"/>
</dbReference>
<dbReference type="GO" id="GO:0009099">
    <property type="term" value="P:L-valine biosynthetic process"/>
    <property type="evidence" value="ECO:0007669"/>
    <property type="project" value="UniProtKB-UniPathway"/>
</dbReference>
<organism evidence="18 19">
    <name type="scientific">Streptomyces vietnamensis</name>
    <dbReference type="NCBI Taxonomy" id="362257"/>
    <lineage>
        <taxon>Bacteria</taxon>
        <taxon>Bacillati</taxon>
        <taxon>Actinomycetota</taxon>
        <taxon>Actinomycetes</taxon>
        <taxon>Kitasatosporales</taxon>
        <taxon>Streptomycetaceae</taxon>
        <taxon>Streptomyces</taxon>
    </lineage>
</organism>
<dbReference type="HOGENOM" id="CLU_020844_3_1_11"/>
<comment type="cofactor">
    <cofactor evidence="1 16">
        <name>pyridoxal 5'-phosphate</name>
        <dbReference type="ChEBI" id="CHEBI:597326"/>
    </cofactor>
</comment>
<dbReference type="InterPro" id="IPR005785">
    <property type="entry name" value="B_amino_transI"/>
</dbReference>
<comment type="pathway">
    <text evidence="3 17">Amino-acid biosynthesis; L-isoleucine biosynthesis; L-isoleucine from 2-oxobutanoate: step 4/4.</text>
</comment>
<protein>
    <recommendedName>
        <fullName evidence="17">Branched-chain-amino-acid aminotransferase</fullName>
        <shortName evidence="17">BCAT</shortName>
        <ecNumber evidence="17">2.6.1.42</ecNumber>
    </recommendedName>
</protein>
<evidence type="ECO:0000256" key="6">
    <source>
        <dbReference type="ARBA" id="ARBA00009320"/>
    </source>
</evidence>
<dbReference type="InterPro" id="IPR036038">
    <property type="entry name" value="Aminotransferase-like"/>
</dbReference>
<dbReference type="GO" id="GO:0052654">
    <property type="term" value="F:L-leucine-2-oxoglutarate transaminase activity"/>
    <property type="evidence" value="ECO:0007669"/>
    <property type="project" value="RHEA"/>
</dbReference>
<evidence type="ECO:0000256" key="7">
    <source>
        <dbReference type="ARBA" id="ARBA00022576"/>
    </source>
</evidence>
<evidence type="ECO:0000256" key="4">
    <source>
        <dbReference type="ARBA" id="ARBA00004931"/>
    </source>
</evidence>
<dbReference type="GO" id="GO:0009097">
    <property type="term" value="P:isoleucine biosynthetic process"/>
    <property type="evidence" value="ECO:0007669"/>
    <property type="project" value="UniProtKB-UniPathway"/>
</dbReference>
<proteinExistence type="inferred from homology"/>
<evidence type="ECO:0000256" key="15">
    <source>
        <dbReference type="RuleBase" id="RU004106"/>
    </source>
</evidence>
<dbReference type="KEGG" id="svt:SVTN_15840"/>
<dbReference type="InterPro" id="IPR018300">
    <property type="entry name" value="Aminotrans_IV_CS"/>
</dbReference>
<comment type="pathway">
    <text evidence="5 17">Amino-acid biosynthesis; L-leucine biosynthesis; L-leucine from 3-methyl-2-oxobutanoate: step 4/4.</text>
</comment>
<dbReference type="PROSITE" id="PS00770">
    <property type="entry name" value="AA_TRANSFER_CLASS_4"/>
    <property type="match status" value="1"/>
</dbReference>
<dbReference type="Pfam" id="PF01063">
    <property type="entry name" value="Aminotran_4"/>
    <property type="match status" value="1"/>
</dbReference>
<dbReference type="Gene3D" id="3.20.10.10">
    <property type="entry name" value="D-amino Acid Aminotransferase, subunit A, domain 2"/>
    <property type="match status" value="1"/>
</dbReference>
<evidence type="ECO:0000256" key="16">
    <source>
        <dbReference type="RuleBase" id="RU004516"/>
    </source>
</evidence>
<dbReference type="SUPFAM" id="SSF56752">
    <property type="entry name" value="D-aminoacid aminotransferase-like PLP-dependent enzymes"/>
    <property type="match status" value="1"/>
</dbReference>
<comment type="catalytic activity">
    <reaction evidence="12 17">
        <text>L-valine + 2-oxoglutarate = 3-methyl-2-oxobutanoate + L-glutamate</text>
        <dbReference type="Rhea" id="RHEA:24813"/>
        <dbReference type="ChEBI" id="CHEBI:11851"/>
        <dbReference type="ChEBI" id="CHEBI:16810"/>
        <dbReference type="ChEBI" id="CHEBI:29985"/>
        <dbReference type="ChEBI" id="CHEBI:57762"/>
        <dbReference type="EC" id="2.6.1.42"/>
    </reaction>
</comment>
<dbReference type="GO" id="GO:0009098">
    <property type="term" value="P:L-leucine biosynthetic process"/>
    <property type="evidence" value="ECO:0007669"/>
    <property type="project" value="UniProtKB-UniPathway"/>
</dbReference>
<dbReference type="InterPro" id="IPR033939">
    <property type="entry name" value="BCAT_family"/>
</dbReference>
<dbReference type="GO" id="GO:0052656">
    <property type="term" value="F:L-isoleucine-2-oxoglutarate transaminase activity"/>
    <property type="evidence" value="ECO:0007669"/>
    <property type="project" value="RHEA"/>
</dbReference>
<evidence type="ECO:0000313" key="19">
    <source>
        <dbReference type="Proteomes" id="UP000031774"/>
    </source>
</evidence>
<dbReference type="InterPro" id="IPR043131">
    <property type="entry name" value="BCAT-like_N"/>
</dbReference>
<reference evidence="18 19" key="1">
    <citation type="submission" date="2014-12" db="EMBL/GenBank/DDBJ databases">
        <title>Complete genome sequence of Streptomyces vietnamensis strain GIMV4.0001, a genetic manipulable producer of the benzoisochromanequinone antibiotic granaticin.</title>
        <authorList>
            <person name="Deng M.R."/>
            <person name="Guo J."/>
            <person name="Ma L.Y."/>
            <person name="Feng G.D."/>
            <person name="Mo C.Y."/>
            <person name="Zhu H.H."/>
        </authorList>
    </citation>
    <scope>NUCLEOTIDE SEQUENCE [LARGE SCALE GENOMIC DNA]</scope>
    <source>
        <strain evidence="19">GIMV4.0001</strain>
    </source>
</reference>
<dbReference type="Gene3D" id="3.30.470.10">
    <property type="match status" value="1"/>
</dbReference>
<evidence type="ECO:0000256" key="10">
    <source>
        <dbReference type="ARBA" id="ARBA00022898"/>
    </source>
</evidence>
<comment type="catalytic activity">
    <reaction evidence="13 17">
        <text>L-isoleucine + 2-oxoglutarate = (S)-3-methyl-2-oxopentanoate + L-glutamate</text>
        <dbReference type="Rhea" id="RHEA:24801"/>
        <dbReference type="ChEBI" id="CHEBI:16810"/>
        <dbReference type="ChEBI" id="CHEBI:29985"/>
        <dbReference type="ChEBI" id="CHEBI:35146"/>
        <dbReference type="ChEBI" id="CHEBI:58045"/>
        <dbReference type="EC" id="2.6.1.42"/>
    </reaction>
</comment>
<keyword evidence="7 17" id="KW-0032">Aminotransferase</keyword>
<dbReference type="InterPro" id="IPR001544">
    <property type="entry name" value="Aminotrans_IV"/>
</dbReference>
<dbReference type="NCBIfam" id="TIGR01122">
    <property type="entry name" value="ilvE_I"/>
    <property type="match status" value="1"/>
</dbReference>
<gene>
    <name evidence="17" type="primary">ilvE</name>
    <name evidence="18" type="ORF">SVTN_15840</name>
</gene>
<comment type="catalytic activity">
    <reaction evidence="14 17">
        <text>L-leucine + 2-oxoglutarate = 4-methyl-2-oxopentanoate + L-glutamate</text>
        <dbReference type="Rhea" id="RHEA:18321"/>
        <dbReference type="ChEBI" id="CHEBI:16810"/>
        <dbReference type="ChEBI" id="CHEBI:17865"/>
        <dbReference type="ChEBI" id="CHEBI:29985"/>
        <dbReference type="ChEBI" id="CHEBI:57427"/>
        <dbReference type="EC" id="2.6.1.42"/>
    </reaction>
</comment>
<dbReference type="AlphaFoldDB" id="A0A0B5HZ49"/>
<dbReference type="NCBIfam" id="NF005146">
    <property type="entry name" value="PRK06606.1"/>
    <property type="match status" value="1"/>
</dbReference>
<name>A0A0B5HZ49_9ACTN</name>
<dbReference type="CDD" id="cd01557">
    <property type="entry name" value="BCAT_beta_family"/>
    <property type="match status" value="1"/>
</dbReference>
<evidence type="ECO:0000256" key="12">
    <source>
        <dbReference type="ARBA" id="ARBA00048212"/>
    </source>
</evidence>
<dbReference type="Proteomes" id="UP000031774">
    <property type="component" value="Chromosome"/>
</dbReference>
<evidence type="ECO:0000256" key="17">
    <source>
        <dbReference type="RuleBase" id="RU364094"/>
    </source>
</evidence>
<evidence type="ECO:0000256" key="3">
    <source>
        <dbReference type="ARBA" id="ARBA00004824"/>
    </source>
</evidence>
<comment type="pathway">
    <text evidence="4 17">Amino-acid biosynthesis; L-valine biosynthesis; L-valine from pyruvate: step 4/4.</text>
</comment>
<evidence type="ECO:0000256" key="2">
    <source>
        <dbReference type="ARBA" id="ARBA00003109"/>
    </source>
</evidence>
<dbReference type="FunFam" id="3.20.10.10:FF:000002">
    <property type="entry name" value="D-alanine aminotransferase"/>
    <property type="match status" value="1"/>
</dbReference>
<evidence type="ECO:0000256" key="9">
    <source>
        <dbReference type="ARBA" id="ARBA00022679"/>
    </source>
</evidence>
<comment type="similarity">
    <text evidence="6 15">Belongs to the class-IV pyridoxal-phosphate-dependent aminotransferase family.</text>
</comment>
<evidence type="ECO:0000313" key="18">
    <source>
        <dbReference type="EMBL" id="AJF65656.1"/>
    </source>
</evidence>
<dbReference type="UniPathway" id="UPA00049">
    <property type="reaction ID" value="UER00062"/>
</dbReference>
<dbReference type="UniPathway" id="UPA00047">
    <property type="reaction ID" value="UER00058"/>
</dbReference>
<sequence>MPLTPTPFIWMDGELVPWDDAKVHVLTPSLHYGWGVYEGIRAYATDSGPAVFRLREHIARLRDSARVYLMELPWTDEELVSAVLELVRINGHESCYIRPIAYLGYGEMGVAPQLDAVKMSIAVWPWGSYLGDKAEAEGCRLIVSNWQRNSHQTVPPLAKATGAYVNSALAKVGALRAGYDDALMLTATGHVAEASAANLFLVRDGALVTPPVSDGVLPGITRDSVITMARDLGLQVTERSIPRSEVYIADEAFLTGTAAEIVPVASVDERPLGAGGVGPVTKQLRDLFRDVVGGRHDGYARWLERA</sequence>